<dbReference type="STRING" id="1851148.SMSP2_01086"/>
<proteinExistence type="predicted"/>
<feature type="region of interest" description="Disordered" evidence="1">
    <location>
        <begin position="75"/>
        <end position="105"/>
    </location>
</feature>
<evidence type="ECO:0000259" key="5">
    <source>
        <dbReference type="Pfam" id="PF13817"/>
    </source>
</evidence>
<dbReference type="OrthoDB" id="227350at2"/>
<dbReference type="InterPro" id="IPR004291">
    <property type="entry name" value="Transposase_IS66_central"/>
</dbReference>
<dbReference type="Pfam" id="PF03050">
    <property type="entry name" value="DDE_Tnp_IS66"/>
    <property type="match status" value="1"/>
</dbReference>
<dbReference type="PANTHER" id="PTHR33678:SF1">
    <property type="entry name" value="BLL1576 PROTEIN"/>
    <property type="match status" value="1"/>
</dbReference>
<accession>A0A1Q2MDG2</accession>
<dbReference type="AlphaFoldDB" id="A0A1Q2MDG2"/>
<protein>
    <submittedName>
        <fullName evidence="6">Transposase</fullName>
    </submittedName>
</protein>
<dbReference type="RefSeq" id="WP_146682967.1">
    <property type="nucleotide sequence ID" value="NZ_CP019646.1"/>
</dbReference>
<dbReference type="KEGG" id="pbas:SMSP2_01086"/>
<name>A0A1Q2MDG2_9BACT</name>
<dbReference type="Pfam" id="PF13007">
    <property type="entry name" value="LZ_Tnp_IS66"/>
    <property type="match status" value="1"/>
</dbReference>
<dbReference type="InterPro" id="IPR024463">
    <property type="entry name" value="Transposase_TnpC_homeodom"/>
</dbReference>
<evidence type="ECO:0000256" key="1">
    <source>
        <dbReference type="SAM" id="MobiDB-lite"/>
    </source>
</evidence>
<dbReference type="InterPro" id="IPR052344">
    <property type="entry name" value="Transposase-related"/>
</dbReference>
<feature type="domain" description="Transposase TnpC homeodomain" evidence="4">
    <location>
        <begin position="37"/>
        <end position="110"/>
    </location>
</feature>
<organism evidence="6 7">
    <name type="scientific">Limihaloglobus sulfuriphilus</name>
    <dbReference type="NCBI Taxonomy" id="1851148"/>
    <lineage>
        <taxon>Bacteria</taxon>
        <taxon>Pseudomonadati</taxon>
        <taxon>Planctomycetota</taxon>
        <taxon>Phycisphaerae</taxon>
        <taxon>Sedimentisphaerales</taxon>
        <taxon>Sedimentisphaeraceae</taxon>
        <taxon>Limihaloglobus</taxon>
    </lineage>
</organism>
<evidence type="ECO:0000313" key="6">
    <source>
        <dbReference type="EMBL" id="AQQ70725.1"/>
    </source>
</evidence>
<feature type="domain" description="Transposase IS66 zinc-finger binding" evidence="3">
    <location>
        <begin position="118"/>
        <end position="162"/>
    </location>
</feature>
<feature type="compositionally biased region" description="Basic and acidic residues" evidence="1">
    <location>
        <begin position="75"/>
        <end position="87"/>
    </location>
</feature>
<gene>
    <name evidence="6" type="ORF">SMSP2_01086</name>
</gene>
<dbReference type="Pfam" id="PF13005">
    <property type="entry name" value="zf-IS66"/>
    <property type="match status" value="1"/>
</dbReference>
<evidence type="ECO:0000313" key="7">
    <source>
        <dbReference type="Proteomes" id="UP000188181"/>
    </source>
</evidence>
<dbReference type="NCBIfam" id="NF033517">
    <property type="entry name" value="transpos_IS66"/>
    <property type="match status" value="1"/>
</dbReference>
<dbReference type="EMBL" id="CP019646">
    <property type="protein sequence ID" value="AQQ70725.1"/>
    <property type="molecule type" value="Genomic_DNA"/>
</dbReference>
<feature type="compositionally biased region" description="Basic residues" evidence="1">
    <location>
        <begin position="88"/>
        <end position="97"/>
    </location>
</feature>
<dbReference type="InterPro" id="IPR024474">
    <property type="entry name" value="Znf_dom_IS66"/>
</dbReference>
<dbReference type="PANTHER" id="PTHR33678">
    <property type="entry name" value="BLL1576 PROTEIN"/>
    <property type="match status" value="1"/>
</dbReference>
<feature type="domain" description="Transposase IS66 central" evidence="2">
    <location>
        <begin position="177"/>
        <end position="456"/>
    </location>
</feature>
<dbReference type="Proteomes" id="UP000188181">
    <property type="component" value="Chromosome"/>
</dbReference>
<evidence type="ECO:0000259" key="2">
    <source>
        <dbReference type="Pfam" id="PF03050"/>
    </source>
</evidence>
<keyword evidence="7" id="KW-1185">Reference proteome</keyword>
<evidence type="ECO:0000259" key="3">
    <source>
        <dbReference type="Pfam" id="PF13005"/>
    </source>
</evidence>
<feature type="domain" description="Transposase IS66 C-terminal" evidence="5">
    <location>
        <begin position="464"/>
        <end position="500"/>
    </location>
</feature>
<reference evidence="7" key="1">
    <citation type="submission" date="2017-02" db="EMBL/GenBank/DDBJ databases">
        <title>Comparative genomics and description of representatives of a novel lineage of planctomycetes thriving in anoxic sediments.</title>
        <authorList>
            <person name="Spring S."/>
            <person name="Bunk B."/>
            <person name="Sproer C."/>
        </authorList>
    </citation>
    <scope>NUCLEOTIDE SEQUENCE [LARGE SCALE GENOMIC DNA]</scope>
    <source>
        <strain evidence="7">SM-Chi-D1</strain>
    </source>
</reference>
<dbReference type="InterPro" id="IPR039552">
    <property type="entry name" value="IS66_C"/>
</dbReference>
<sequence>MAKETKITAETSKEELPSNVETLKSMVLTLLEQIDDLTGQLHYLKRQLFGKKSEKLDPAQRLLFEDMYEEVKAKVEQQREEKAEPVKKTGRKKKHNGRNPLPADLPRETIEIEPSEEEKICPVCNTPKEVIGSETTEVLEYVPASFYVKEYVRKKFCCKACESEISIGPLPPRAIDKGIAGEGLLAHIITSKYCDHAPLNRLESILKRHGVDINVSTMCGWVDKCADLLEPLVKRMHRKILESPKINTDDTRIPIKSRKRKGSTYNGYLWTYIDDKSNVVFDFTPTRSRQGPLEFLGDYAGKVQADAYSGYDEFFNKGKATEIGCNAHARRKFEYAIDDDPLRGTRMTVLWGRLYAIESRAKREEYSDEQLLEARQKEAVPILEEIKSLLDEYNAQVLPKTPTGKAVTYALNQWDALCRYTEDPILDIDNNLAERTLRTVVVGRKNYMFAGSEAGAWRASIIYSLVASCKLMGHDPFAYFNDVLRRVSTHPGHKIDELLPSNWKKPESNTEEGKIVKEQILKAS</sequence>
<dbReference type="Pfam" id="PF13817">
    <property type="entry name" value="DDE_Tnp_IS66_C"/>
    <property type="match status" value="1"/>
</dbReference>
<evidence type="ECO:0000259" key="4">
    <source>
        <dbReference type="Pfam" id="PF13007"/>
    </source>
</evidence>